<dbReference type="Gene3D" id="2.20.70.10">
    <property type="match status" value="1"/>
</dbReference>
<accession>A0A6C1KKQ0</accession>
<dbReference type="GeneID" id="95772205"/>
<dbReference type="InterPro" id="IPR023361">
    <property type="entry name" value="DUF1285_beta_roll_sf"/>
</dbReference>
<dbReference type="AlphaFoldDB" id="A0A6C1KKQ0"/>
<dbReference type="InterPro" id="IPR048342">
    <property type="entry name" value="DUF1285_C"/>
</dbReference>
<dbReference type="Gene3D" id="3.10.540.10">
    <property type="entry name" value="duf1285 like domain"/>
    <property type="match status" value="1"/>
</dbReference>
<evidence type="ECO:0000259" key="2">
    <source>
        <dbReference type="Pfam" id="PF21028"/>
    </source>
</evidence>
<evidence type="ECO:0000313" key="4">
    <source>
        <dbReference type="Proteomes" id="UP000305131"/>
    </source>
</evidence>
<feature type="domain" description="DUF1285" evidence="2">
    <location>
        <begin position="104"/>
        <end position="198"/>
    </location>
</feature>
<feature type="domain" description="DUF1285" evidence="1">
    <location>
        <begin position="37"/>
        <end position="103"/>
    </location>
</feature>
<dbReference type="Pfam" id="PF21028">
    <property type="entry name" value="DUF1285_C"/>
    <property type="match status" value="1"/>
</dbReference>
<gene>
    <name evidence="3" type="ORF">FBQ73_01865</name>
</gene>
<name>A0A6C1KKQ0_XANAU</name>
<comment type="caution">
    <text evidence="3">The sequence shown here is derived from an EMBL/GenBank/DDBJ whole genome shotgun (WGS) entry which is preliminary data.</text>
</comment>
<dbReference type="Proteomes" id="UP000305131">
    <property type="component" value="Unassembled WGS sequence"/>
</dbReference>
<dbReference type="InterPro" id="IPR048341">
    <property type="entry name" value="DUF1285_N"/>
</dbReference>
<dbReference type="EMBL" id="VAUP01000004">
    <property type="protein sequence ID" value="TLX44820.1"/>
    <property type="molecule type" value="Genomic_DNA"/>
</dbReference>
<protein>
    <submittedName>
        <fullName evidence="3">DUF1285 domain-containing protein</fullName>
    </submittedName>
</protein>
<evidence type="ECO:0000259" key="1">
    <source>
        <dbReference type="Pfam" id="PF06938"/>
    </source>
</evidence>
<dbReference type="Pfam" id="PF06938">
    <property type="entry name" value="DUF1285_N"/>
    <property type="match status" value="1"/>
</dbReference>
<dbReference type="PIRSF" id="PIRSF029557">
    <property type="entry name" value="UCP029557"/>
    <property type="match status" value="1"/>
</dbReference>
<dbReference type="OrthoDB" id="3078366at2"/>
<sequence>MPGEDPNATAVPNAPPASGRLEALMAAVREAGGRGPAPVEKWDPPDCGEMDLVIKADGSWHYMGTPIGRPALVRLFASVLAREGERYVLKTPVEKVGIQVEDAPFLAVEMAVEDAADGRTLVFRTNLDDLVRCGPGHALRFVPGGAPGAVVPYVHVRRGLDARLTRAVHLDLMAEGEVREEGGVPMFGIASAGVFFPILPAADLGLDYGADDQGADVDLSQ</sequence>
<dbReference type="RefSeq" id="WP_138397821.1">
    <property type="nucleotide sequence ID" value="NZ_JBAFVI010000009.1"/>
</dbReference>
<dbReference type="InterPro" id="IPR010707">
    <property type="entry name" value="DUF1285"/>
</dbReference>
<reference evidence="3 4" key="1">
    <citation type="submission" date="2019-05" db="EMBL/GenBank/DDBJ databases">
        <authorList>
            <person name="Zhou X."/>
        </authorList>
    </citation>
    <scope>NUCLEOTIDE SEQUENCE [LARGE SCALE GENOMIC DNA]</scope>
    <source>
        <strain evidence="3 4">DSM 432</strain>
    </source>
</reference>
<proteinExistence type="predicted"/>
<dbReference type="Gene3D" id="2.30.270.10">
    <property type="entry name" value="duf1285 protein"/>
    <property type="match status" value="1"/>
</dbReference>
<evidence type="ECO:0000313" key="3">
    <source>
        <dbReference type="EMBL" id="TLX44820.1"/>
    </source>
</evidence>
<organism evidence="3 4">
    <name type="scientific">Xanthobacter autotrophicus</name>
    <dbReference type="NCBI Taxonomy" id="280"/>
    <lineage>
        <taxon>Bacteria</taxon>
        <taxon>Pseudomonadati</taxon>
        <taxon>Pseudomonadota</taxon>
        <taxon>Alphaproteobacteria</taxon>
        <taxon>Hyphomicrobiales</taxon>
        <taxon>Xanthobacteraceae</taxon>
        <taxon>Xanthobacter</taxon>
    </lineage>
</organism>